<keyword evidence="5" id="KW-0408">Iron</keyword>
<evidence type="ECO:0000256" key="6">
    <source>
        <dbReference type="ARBA" id="ARBA00023014"/>
    </source>
</evidence>
<name>A0A0F9SKW6_9ZZZZ</name>
<organism evidence="9">
    <name type="scientific">marine sediment metagenome</name>
    <dbReference type="NCBI Taxonomy" id="412755"/>
    <lineage>
        <taxon>unclassified sequences</taxon>
        <taxon>metagenomes</taxon>
        <taxon>ecological metagenomes</taxon>
    </lineage>
</organism>
<dbReference type="SUPFAM" id="SSF102114">
    <property type="entry name" value="Radical SAM enzymes"/>
    <property type="match status" value="1"/>
</dbReference>
<dbReference type="PIRSF" id="PIRSF000370">
    <property type="entry name" value="QueE"/>
    <property type="match status" value="1"/>
</dbReference>
<proteinExistence type="inferred from homology"/>
<keyword evidence="4" id="KW-0460">Magnesium</keyword>
<dbReference type="PROSITE" id="PS51918">
    <property type="entry name" value="RADICAL_SAM"/>
    <property type="match status" value="1"/>
</dbReference>
<dbReference type="InterPro" id="IPR058240">
    <property type="entry name" value="rSAM_sf"/>
</dbReference>
<evidence type="ECO:0000259" key="8">
    <source>
        <dbReference type="PROSITE" id="PS51918"/>
    </source>
</evidence>
<dbReference type="InterPro" id="IPR007197">
    <property type="entry name" value="rSAM"/>
</dbReference>
<dbReference type="PANTHER" id="PTHR42836">
    <property type="entry name" value="7-CARBOXY-7-DEAZAGUANINE SYNTHASE"/>
    <property type="match status" value="1"/>
</dbReference>
<dbReference type="Pfam" id="PF04055">
    <property type="entry name" value="Radical_SAM"/>
    <property type="match status" value="1"/>
</dbReference>
<evidence type="ECO:0000256" key="4">
    <source>
        <dbReference type="ARBA" id="ARBA00022842"/>
    </source>
</evidence>
<feature type="non-terminal residue" evidence="9">
    <location>
        <position position="197"/>
    </location>
</feature>
<evidence type="ECO:0000256" key="1">
    <source>
        <dbReference type="ARBA" id="ARBA00022485"/>
    </source>
</evidence>
<evidence type="ECO:0000256" key="3">
    <source>
        <dbReference type="ARBA" id="ARBA00022723"/>
    </source>
</evidence>
<dbReference type="GO" id="GO:0016829">
    <property type="term" value="F:lyase activity"/>
    <property type="evidence" value="ECO:0007669"/>
    <property type="project" value="UniProtKB-KW"/>
</dbReference>
<keyword evidence="7" id="KW-0456">Lyase</keyword>
<keyword evidence="3" id="KW-0479">Metal-binding</keyword>
<dbReference type="CDD" id="cd01335">
    <property type="entry name" value="Radical_SAM"/>
    <property type="match status" value="1"/>
</dbReference>
<dbReference type="GO" id="GO:0051539">
    <property type="term" value="F:4 iron, 4 sulfur cluster binding"/>
    <property type="evidence" value="ECO:0007669"/>
    <property type="project" value="UniProtKB-KW"/>
</dbReference>
<dbReference type="AlphaFoldDB" id="A0A0F9SKW6"/>
<keyword evidence="6" id="KW-0411">Iron-sulfur</keyword>
<dbReference type="GO" id="GO:0046872">
    <property type="term" value="F:metal ion binding"/>
    <property type="evidence" value="ECO:0007669"/>
    <property type="project" value="UniProtKB-KW"/>
</dbReference>
<protein>
    <recommendedName>
        <fullName evidence="8">Radical SAM core domain-containing protein</fullName>
    </recommendedName>
</protein>
<dbReference type="EMBL" id="LAZR01000467">
    <property type="protein sequence ID" value="KKN67689.1"/>
    <property type="molecule type" value="Genomic_DNA"/>
</dbReference>
<comment type="caution">
    <text evidence="9">The sequence shown here is derived from an EMBL/GenBank/DDBJ whole genome shotgun (WGS) entry which is preliminary data.</text>
</comment>
<dbReference type="PANTHER" id="PTHR42836:SF1">
    <property type="entry name" value="7-CARBOXY-7-DEAZAGUANINE SYNTHASE"/>
    <property type="match status" value="1"/>
</dbReference>
<keyword evidence="2" id="KW-0949">S-adenosyl-L-methionine</keyword>
<sequence>MQNGQMIRINEVFTSIDGEINTFGQGRFTTFIRFSGCNLDCSYCDTKYAQVLGHGKLMSVDQIVQKVKDLGCKKITITGGEPLIQKEGFDELTKKLWHQGFYISVETNGTIKPEGYGIGCWIVDYKLPSSGYYHKMKDENFVDLNSGHYVKFVIADKKDYVMAKFVMDHLKYLGCQAKFAFSPMIEIGGDDGNGYKV</sequence>
<evidence type="ECO:0000313" key="9">
    <source>
        <dbReference type="EMBL" id="KKN67689.1"/>
    </source>
</evidence>
<dbReference type="InterPro" id="IPR024924">
    <property type="entry name" value="7-CO-7-deazaguanine_synth-like"/>
</dbReference>
<feature type="domain" description="Radical SAM core" evidence="8">
    <location>
        <begin position="24"/>
        <end position="197"/>
    </location>
</feature>
<dbReference type="InterPro" id="IPR013785">
    <property type="entry name" value="Aldolase_TIM"/>
</dbReference>
<dbReference type="HAMAP" id="MF_00917">
    <property type="entry name" value="QueE"/>
    <property type="match status" value="1"/>
</dbReference>
<evidence type="ECO:0000256" key="5">
    <source>
        <dbReference type="ARBA" id="ARBA00023004"/>
    </source>
</evidence>
<evidence type="ECO:0000256" key="2">
    <source>
        <dbReference type="ARBA" id="ARBA00022691"/>
    </source>
</evidence>
<evidence type="ECO:0000256" key="7">
    <source>
        <dbReference type="ARBA" id="ARBA00023239"/>
    </source>
</evidence>
<dbReference type="SFLD" id="SFLDS00029">
    <property type="entry name" value="Radical_SAM"/>
    <property type="match status" value="1"/>
</dbReference>
<gene>
    <name evidence="9" type="ORF">LCGC14_0458330</name>
</gene>
<dbReference type="Gene3D" id="3.20.20.70">
    <property type="entry name" value="Aldolase class I"/>
    <property type="match status" value="1"/>
</dbReference>
<accession>A0A0F9SKW6</accession>
<reference evidence="9" key="1">
    <citation type="journal article" date="2015" name="Nature">
        <title>Complex archaea that bridge the gap between prokaryotes and eukaryotes.</title>
        <authorList>
            <person name="Spang A."/>
            <person name="Saw J.H."/>
            <person name="Jorgensen S.L."/>
            <person name="Zaremba-Niedzwiedzka K."/>
            <person name="Martijn J."/>
            <person name="Lind A.E."/>
            <person name="van Eijk R."/>
            <person name="Schleper C."/>
            <person name="Guy L."/>
            <person name="Ettema T.J."/>
        </authorList>
    </citation>
    <scope>NUCLEOTIDE SEQUENCE</scope>
</reference>
<keyword evidence="1" id="KW-0004">4Fe-4S</keyword>